<organism evidence="1 2">
    <name type="scientific">Microvirga tunisiensis</name>
    <dbReference type="NCBI Taxonomy" id="2108360"/>
    <lineage>
        <taxon>Bacteria</taxon>
        <taxon>Pseudomonadati</taxon>
        <taxon>Pseudomonadota</taxon>
        <taxon>Alphaproteobacteria</taxon>
        <taxon>Hyphomicrobiales</taxon>
        <taxon>Methylobacteriaceae</taxon>
        <taxon>Microvirga</taxon>
    </lineage>
</organism>
<keyword evidence="2" id="KW-1185">Reference proteome</keyword>
<accession>A0A5N7MRJ3</accession>
<evidence type="ECO:0000313" key="1">
    <source>
        <dbReference type="EMBL" id="MPR29573.1"/>
    </source>
</evidence>
<protein>
    <submittedName>
        <fullName evidence="1">Uncharacterized protein</fullName>
    </submittedName>
</protein>
<dbReference type="Proteomes" id="UP000403266">
    <property type="component" value="Unassembled WGS sequence"/>
</dbReference>
<dbReference type="RefSeq" id="WP_152716465.1">
    <property type="nucleotide sequence ID" value="NZ_VOSJ01000257.1"/>
</dbReference>
<evidence type="ECO:0000313" key="2">
    <source>
        <dbReference type="Proteomes" id="UP000403266"/>
    </source>
</evidence>
<name>A0A5N7MRJ3_9HYPH</name>
<dbReference type="EMBL" id="VOSK01000244">
    <property type="protein sequence ID" value="MPR29573.1"/>
    <property type="molecule type" value="Genomic_DNA"/>
</dbReference>
<reference evidence="1 2" key="1">
    <citation type="journal article" date="2019" name="Syst. Appl. Microbiol.">
        <title>Microvirga tunisiensis sp. nov., a root nodule symbiotic bacterium isolated from Lupinus micranthus and L. luteus grown in Northern Tunisia.</title>
        <authorList>
            <person name="Msaddak A."/>
            <person name="Rejili M."/>
            <person name="Duran D."/>
            <person name="Mars M."/>
            <person name="Palacios J.M."/>
            <person name="Ruiz-Argueso T."/>
            <person name="Rey L."/>
            <person name="Imperial J."/>
        </authorList>
    </citation>
    <scope>NUCLEOTIDE SEQUENCE [LARGE SCALE GENOMIC DNA]</scope>
    <source>
        <strain evidence="1 2">Lmie10</strain>
    </source>
</reference>
<sequence>MDKPHWTQLIPDAPDDLGDWIALGDAVAKVIEKAARHSAIRRKDCKGHGAPADLRAKPRILNSGCLR</sequence>
<proteinExistence type="predicted"/>
<gene>
    <name evidence="1" type="ORF">FS320_31925</name>
</gene>
<dbReference type="AlphaFoldDB" id="A0A5N7MRJ3"/>
<comment type="caution">
    <text evidence="1">The sequence shown here is derived from an EMBL/GenBank/DDBJ whole genome shotgun (WGS) entry which is preliminary data.</text>
</comment>